<feature type="binding site" evidence="8">
    <location>
        <position position="363"/>
    </location>
    <ligand>
        <name>Mn(2+)</name>
        <dbReference type="ChEBI" id="CHEBI:29035"/>
        <label>1</label>
    </ligand>
</feature>
<feature type="active site" evidence="8">
    <location>
        <position position="367"/>
    </location>
</feature>
<comment type="similarity">
    <text evidence="3 8">Belongs to the peptidase M17 family.</text>
</comment>
<evidence type="ECO:0000256" key="8">
    <source>
        <dbReference type="HAMAP-Rule" id="MF_00181"/>
    </source>
</evidence>
<dbReference type="AlphaFoldDB" id="A0A9W5S3L3"/>
<keyword evidence="8" id="KW-0963">Cytoplasm</keyword>
<dbReference type="InterPro" id="IPR043472">
    <property type="entry name" value="Macro_dom-like"/>
</dbReference>
<keyword evidence="4 8" id="KW-0031">Aminopeptidase</keyword>
<dbReference type="Gene3D" id="3.40.220.10">
    <property type="entry name" value="Leucine Aminopeptidase, subunit E, domain 1"/>
    <property type="match status" value="1"/>
</dbReference>
<dbReference type="Pfam" id="PF02789">
    <property type="entry name" value="Peptidase_M17_N"/>
    <property type="match status" value="1"/>
</dbReference>
<dbReference type="RefSeq" id="WP_036716268.1">
    <property type="nucleotide sequence ID" value="NZ_KK082268.1"/>
</dbReference>
<evidence type="ECO:0000256" key="5">
    <source>
        <dbReference type="ARBA" id="ARBA00022670"/>
    </source>
</evidence>
<feature type="binding site" evidence="8">
    <location>
        <position position="286"/>
    </location>
    <ligand>
        <name>Mn(2+)</name>
        <dbReference type="ChEBI" id="CHEBI:29035"/>
        <label>1</label>
    </ligand>
</feature>
<dbReference type="PROSITE" id="PS00631">
    <property type="entry name" value="CYTOSOL_AP"/>
    <property type="match status" value="1"/>
</dbReference>
<evidence type="ECO:0000313" key="10">
    <source>
        <dbReference type="EMBL" id="EXX91428.1"/>
    </source>
</evidence>
<reference evidence="10 11" key="1">
    <citation type="submission" date="2014-02" db="EMBL/GenBank/DDBJ databases">
        <title>Genome sequence of Paenibacillus darwinianus reveals adaptive mechanisms for survival in Antarctic soils.</title>
        <authorList>
            <person name="Dsouza M."/>
            <person name="Taylor M.W."/>
            <person name="Turner S.J."/>
            <person name="Aislabie J."/>
        </authorList>
    </citation>
    <scope>NUCLEOTIDE SEQUENCE [LARGE SCALE GENOMIC DNA]</scope>
    <source>
        <strain evidence="10 11">CE1</strain>
    </source>
</reference>
<evidence type="ECO:0000256" key="1">
    <source>
        <dbReference type="ARBA" id="ARBA00000135"/>
    </source>
</evidence>
<comment type="cofactor">
    <cofactor evidence="8">
        <name>Mn(2+)</name>
        <dbReference type="ChEBI" id="CHEBI:29035"/>
    </cofactor>
    <text evidence="8">Binds 2 manganese ions per subunit.</text>
</comment>
<sequence>MEVRFHMEANAAEALRNAEVIVRLAGDGFKQGMFPSAAGAGFPVQLEEAATRFAAKGLFKAEAGETQLLPTLGLTQAEHAVFAGIGGSHTAETLRRKAGAAAARAVRKLKAGSMAVLVDGYVFAGIPECRTAQAAQALTEGLLLGLHSRKANRKETAEETEIAVTFAVPDTEGSGLPSATLSEWEKGMRRGVVFGQATCFARDLTNLPGNMLTPEMLAMEAEQLANGLGLDIEVMDEWTAAEQGMGGLLGVGQGSVNPPRMIVVHYEGAPDDQEKIGLIGKGITFDTGGISLKRADGMEEMISDMGGAAAVLGAMRIIAELKPKVNVVAVVPAAENMPSDRAIKPGDVLTTMSGRTVEVVNTDAEGRLVLADGLTTAIRRGATRLIDVATLTGAVMVALGNVATGAVTNDDTLMQEVVLAGQVTGERIWPLPSFPEYNKLIESDAADLKNSGGRHGGTITGGLFIGAFNESLPWVHLDIGGTAWLDKERGWEAKGATGVMTRTLAEFVLRQDINPGT</sequence>
<feature type="binding site" evidence="8">
    <location>
        <position position="365"/>
    </location>
    <ligand>
        <name>Mn(2+)</name>
        <dbReference type="ChEBI" id="CHEBI:29035"/>
        <label>2</label>
    </ligand>
</feature>
<dbReference type="GO" id="GO:0070006">
    <property type="term" value="F:metalloaminopeptidase activity"/>
    <property type="evidence" value="ECO:0007669"/>
    <property type="project" value="InterPro"/>
</dbReference>
<evidence type="ECO:0000256" key="6">
    <source>
        <dbReference type="ARBA" id="ARBA00022801"/>
    </source>
</evidence>
<comment type="subcellular location">
    <subcellularLocation>
        <location evidence="8">Cytoplasm</location>
    </subcellularLocation>
</comment>
<evidence type="ECO:0000259" key="9">
    <source>
        <dbReference type="PROSITE" id="PS00631"/>
    </source>
</evidence>
<dbReference type="EC" id="3.4.11.10" evidence="8"/>
<dbReference type="Gene3D" id="3.40.630.10">
    <property type="entry name" value="Zn peptidases"/>
    <property type="match status" value="1"/>
</dbReference>
<dbReference type="HAMAP" id="MF_00181">
    <property type="entry name" value="Cytosol_peptidase_M17"/>
    <property type="match status" value="1"/>
</dbReference>
<dbReference type="SUPFAM" id="SSF52949">
    <property type="entry name" value="Macro domain-like"/>
    <property type="match status" value="1"/>
</dbReference>
<dbReference type="GO" id="GO:0005737">
    <property type="term" value="C:cytoplasm"/>
    <property type="evidence" value="ECO:0007669"/>
    <property type="project" value="UniProtKB-SubCell"/>
</dbReference>
<dbReference type="NCBIfam" id="NF002083">
    <property type="entry name" value="PRK00913.3-5"/>
    <property type="match status" value="1"/>
</dbReference>
<dbReference type="InterPro" id="IPR000819">
    <property type="entry name" value="Peptidase_M17_C"/>
</dbReference>
<dbReference type="InterPro" id="IPR008283">
    <property type="entry name" value="Peptidase_M17_N"/>
</dbReference>
<comment type="caution">
    <text evidence="10">The sequence shown here is derived from an EMBL/GenBank/DDBJ whole genome shotgun (WGS) entry which is preliminary data.</text>
</comment>
<comment type="catalytic activity">
    <reaction evidence="2 8">
        <text>Release of an N-terminal amino acid, preferentially leucine, but not glutamic or aspartic acids.</text>
        <dbReference type="EC" id="3.4.11.10"/>
    </reaction>
</comment>
<dbReference type="NCBIfam" id="NF002073">
    <property type="entry name" value="PRK00913.1-2"/>
    <property type="match status" value="1"/>
</dbReference>
<keyword evidence="6 8" id="KW-0378">Hydrolase</keyword>
<comment type="function">
    <text evidence="7 8">Presumably involved in the processing and regular turnover of intracellular proteins. Catalyzes the removal of unsubstituted N-terminal amino acids from various peptides.</text>
</comment>
<dbReference type="EMBL" id="JFHU01000031">
    <property type="protein sequence ID" value="EXX91428.1"/>
    <property type="molecule type" value="Genomic_DNA"/>
</dbReference>
<organism evidence="10 11">
    <name type="scientific">Paenibacillus darwinianus</name>
    <dbReference type="NCBI Taxonomy" id="1380763"/>
    <lineage>
        <taxon>Bacteria</taxon>
        <taxon>Bacillati</taxon>
        <taxon>Bacillota</taxon>
        <taxon>Bacilli</taxon>
        <taxon>Bacillales</taxon>
        <taxon>Paenibacillaceae</taxon>
        <taxon>Paenibacillus</taxon>
    </lineage>
</organism>
<evidence type="ECO:0000256" key="7">
    <source>
        <dbReference type="ARBA" id="ARBA00049972"/>
    </source>
</evidence>
<feature type="domain" description="Cytosol aminopeptidase" evidence="9">
    <location>
        <begin position="361"/>
        <end position="368"/>
    </location>
</feature>
<name>A0A9W5S3L3_9BACL</name>
<gene>
    <name evidence="8" type="primary">pepA</name>
    <name evidence="10" type="ORF">BG53_11400</name>
</gene>
<dbReference type="CDD" id="cd00433">
    <property type="entry name" value="Peptidase_M17"/>
    <property type="match status" value="1"/>
</dbReference>
<accession>A0A9W5S3L3</accession>
<evidence type="ECO:0000256" key="4">
    <source>
        <dbReference type="ARBA" id="ARBA00022438"/>
    </source>
</evidence>
<feature type="binding site" evidence="8">
    <location>
        <position position="365"/>
    </location>
    <ligand>
        <name>Mn(2+)</name>
        <dbReference type="ChEBI" id="CHEBI:29035"/>
        <label>1</label>
    </ligand>
</feature>
<evidence type="ECO:0000313" key="11">
    <source>
        <dbReference type="Proteomes" id="UP000053750"/>
    </source>
</evidence>
<feature type="binding site" evidence="8">
    <location>
        <position position="304"/>
    </location>
    <ligand>
        <name>Mn(2+)</name>
        <dbReference type="ChEBI" id="CHEBI:29035"/>
        <label>2</label>
    </ligand>
</feature>
<dbReference type="PANTHER" id="PTHR11963">
    <property type="entry name" value="LEUCINE AMINOPEPTIDASE-RELATED"/>
    <property type="match status" value="1"/>
</dbReference>
<dbReference type="GO" id="GO:0030145">
    <property type="term" value="F:manganese ion binding"/>
    <property type="evidence" value="ECO:0007669"/>
    <property type="project" value="UniProtKB-UniRule"/>
</dbReference>
<dbReference type="InterPro" id="IPR011356">
    <property type="entry name" value="Leucine_aapep/pepB"/>
</dbReference>
<feature type="active site" evidence="8">
    <location>
        <position position="293"/>
    </location>
</feature>
<dbReference type="PRINTS" id="PR00481">
    <property type="entry name" value="LAMNOPPTDASE"/>
</dbReference>
<dbReference type="SUPFAM" id="SSF53187">
    <property type="entry name" value="Zn-dependent exopeptidases"/>
    <property type="match status" value="1"/>
</dbReference>
<dbReference type="Pfam" id="PF00883">
    <property type="entry name" value="Peptidase_M17"/>
    <property type="match status" value="1"/>
</dbReference>
<feature type="binding site" evidence="8">
    <location>
        <position position="281"/>
    </location>
    <ligand>
        <name>Mn(2+)</name>
        <dbReference type="ChEBI" id="CHEBI:29035"/>
        <label>2</label>
    </ligand>
</feature>
<proteinExistence type="inferred from homology"/>
<keyword evidence="5 8" id="KW-0645">Protease</keyword>
<comment type="catalytic activity">
    <reaction evidence="1 8">
        <text>Release of an N-terminal amino acid, Xaa-|-Yaa-, in which Xaa is preferably Leu, but may be other amino acids including Pro although not Arg or Lys, and Yaa may be Pro. Amino acid amides and methyl esters are also readily hydrolyzed, but rates on arylamides are exceedingly low.</text>
        <dbReference type="EC" id="3.4.11.1"/>
    </reaction>
</comment>
<dbReference type="EC" id="3.4.11.1" evidence="8"/>
<evidence type="ECO:0000256" key="3">
    <source>
        <dbReference type="ARBA" id="ARBA00009528"/>
    </source>
</evidence>
<protein>
    <recommendedName>
        <fullName evidence="8">Probable cytosol aminopeptidase</fullName>
        <ecNumber evidence="8">3.4.11.1</ecNumber>
    </recommendedName>
    <alternativeName>
        <fullName evidence="8">Leucine aminopeptidase</fullName>
        <shortName evidence="8">LAP</shortName>
        <ecNumber evidence="8">3.4.11.10</ecNumber>
    </alternativeName>
    <alternativeName>
        <fullName evidence="8">Leucyl aminopeptidase</fullName>
    </alternativeName>
</protein>
<keyword evidence="8" id="KW-0479">Metal-binding</keyword>
<keyword evidence="11" id="KW-1185">Reference proteome</keyword>
<dbReference type="Proteomes" id="UP000053750">
    <property type="component" value="Unassembled WGS sequence"/>
</dbReference>
<evidence type="ECO:0000256" key="2">
    <source>
        <dbReference type="ARBA" id="ARBA00000967"/>
    </source>
</evidence>
<feature type="binding site" evidence="8">
    <location>
        <position position="286"/>
    </location>
    <ligand>
        <name>Mn(2+)</name>
        <dbReference type="ChEBI" id="CHEBI:29035"/>
        <label>2</label>
    </ligand>
</feature>
<dbReference type="PANTHER" id="PTHR11963:SF23">
    <property type="entry name" value="CYTOSOL AMINOPEPTIDASE"/>
    <property type="match status" value="1"/>
</dbReference>
<dbReference type="InterPro" id="IPR023042">
    <property type="entry name" value="Peptidase_M17_leu_NH2_pept"/>
</dbReference>
<keyword evidence="8" id="KW-0464">Manganese</keyword>
<dbReference type="GO" id="GO:0006508">
    <property type="term" value="P:proteolysis"/>
    <property type="evidence" value="ECO:0007669"/>
    <property type="project" value="UniProtKB-KW"/>
</dbReference>